<dbReference type="GO" id="GO:0016020">
    <property type="term" value="C:membrane"/>
    <property type="evidence" value="ECO:0007669"/>
    <property type="project" value="UniProtKB-SubCell"/>
</dbReference>
<proteinExistence type="inferred from homology"/>
<protein>
    <recommendedName>
        <fullName evidence="7">Major facilitator superfamily transporter</fullName>
    </recommendedName>
</protein>
<feature type="transmembrane region" description="Helical" evidence="4">
    <location>
        <begin position="425"/>
        <end position="447"/>
    </location>
</feature>
<dbReference type="InterPro" id="IPR036259">
    <property type="entry name" value="MFS_trans_sf"/>
</dbReference>
<keyword evidence="4" id="KW-0812">Transmembrane</keyword>
<dbReference type="PANTHER" id="PTHR11360:SF281">
    <property type="entry name" value="ASPYRIDONES EFFLUX PROTEIN APDF-RELATED"/>
    <property type="match status" value="1"/>
</dbReference>
<dbReference type="EMBL" id="MPDP01000253">
    <property type="protein sequence ID" value="KAK1468121.1"/>
    <property type="molecule type" value="Genomic_DNA"/>
</dbReference>
<keyword evidence="4" id="KW-1133">Transmembrane helix</keyword>
<accession>A0AAI9V5K9</accession>
<comment type="subcellular location">
    <subcellularLocation>
        <location evidence="1">Membrane</location>
        <topology evidence="1">Multi-pass membrane protein</topology>
    </subcellularLocation>
</comment>
<evidence type="ECO:0000313" key="5">
    <source>
        <dbReference type="EMBL" id="KAK1468121.1"/>
    </source>
</evidence>
<dbReference type="Gene3D" id="1.20.1250.20">
    <property type="entry name" value="MFS general substrate transporter like domains"/>
    <property type="match status" value="1"/>
</dbReference>
<evidence type="ECO:0000256" key="1">
    <source>
        <dbReference type="ARBA" id="ARBA00004141"/>
    </source>
</evidence>
<evidence type="ECO:0000256" key="4">
    <source>
        <dbReference type="SAM" id="Phobius"/>
    </source>
</evidence>
<dbReference type="InterPro" id="IPR050327">
    <property type="entry name" value="Proton-linked_MCT"/>
</dbReference>
<feature type="region of interest" description="Disordered" evidence="3">
    <location>
        <begin position="1"/>
        <end position="22"/>
    </location>
</feature>
<evidence type="ECO:0000256" key="3">
    <source>
        <dbReference type="SAM" id="MobiDB-lite"/>
    </source>
</evidence>
<dbReference type="PANTHER" id="PTHR11360">
    <property type="entry name" value="MONOCARBOXYLATE TRANSPORTER"/>
    <property type="match status" value="1"/>
</dbReference>
<feature type="transmembrane region" description="Helical" evidence="4">
    <location>
        <begin position="100"/>
        <end position="118"/>
    </location>
</feature>
<evidence type="ECO:0000256" key="2">
    <source>
        <dbReference type="ARBA" id="ARBA00006727"/>
    </source>
</evidence>
<feature type="transmembrane region" description="Helical" evidence="4">
    <location>
        <begin position="124"/>
        <end position="147"/>
    </location>
</feature>
<feature type="transmembrane region" description="Helical" evidence="4">
    <location>
        <begin position="350"/>
        <end position="369"/>
    </location>
</feature>
<evidence type="ECO:0000313" key="6">
    <source>
        <dbReference type="Proteomes" id="UP001239213"/>
    </source>
</evidence>
<feature type="transmembrane region" description="Helical" evidence="4">
    <location>
        <begin position="326"/>
        <end position="344"/>
    </location>
</feature>
<dbReference type="InterPro" id="IPR011701">
    <property type="entry name" value="MFS"/>
</dbReference>
<keyword evidence="4" id="KW-0472">Membrane</keyword>
<gene>
    <name evidence="5" type="ORF">CCUS01_06623</name>
</gene>
<feature type="transmembrane region" description="Helical" evidence="4">
    <location>
        <begin position="390"/>
        <end position="413"/>
    </location>
</feature>
<dbReference type="SUPFAM" id="SSF103473">
    <property type="entry name" value="MFS general substrate transporter"/>
    <property type="match status" value="1"/>
</dbReference>
<dbReference type="GO" id="GO:0022857">
    <property type="term" value="F:transmembrane transporter activity"/>
    <property type="evidence" value="ECO:0007669"/>
    <property type="project" value="InterPro"/>
</dbReference>
<feature type="transmembrane region" description="Helical" evidence="4">
    <location>
        <begin position="159"/>
        <end position="179"/>
    </location>
</feature>
<feature type="transmembrane region" description="Helical" evidence="4">
    <location>
        <begin position="68"/>
        <end position="88"/>
    </location>
</feature>
<comment type="similarity">
    <text evidence="2">Belongs to the major facilitator superfamily. Monocarboxylate porter (TC 2.A.1.13) family.</text>
</comment>
<organism evidence="5 6">
    <name type="scientific">Colletotrichum cuscutae</name>
    <dbReference type="NCBI Taxonomy" id="1209917"/>
    <lineage>
        <taxon>Eukaryota</taxon>
        <taxon>Fungi</taxon>
        <taxon>Dikarya</taxon>
        <taxon>Ascomycota</taxon>
        <taxon>Pezizomycotina</taxon>
        <taxon>Sordariomycetes</taxon>
        <taxon>Hypocreomycetidae</taxon>
        <taxon>Glomerellales</taxon>
        <taxon>Glomerellaceae</taxon>
        <taxon>Colletotrichum</taxon>
        <taxon>Colletotrichum acutatum species complex</taxon>
    </lineage>
</organism>
<sequence>MQTRSDPEQIEGRGDDAAHRKDGDEHTVAGWLTVAGSFLVYFVSYGYMNSFGYFQDYYLGHSLAGYPSSVIAIIGSLQLGLMNLIQPVAGGLADSYSPSILYAVAAVGAIVSSVGVSFAQPGHIWQFILTQGVIFGSTAVFGTAVSLPLASQHFTRRRASAIGIVASGNSAGGVCLPIMFSHLVPRIGFGWALRIAALIALVCYGIAILISRPKLPRKPVKSIWSIVDFNGFRDPRYSTLALANVVGNFGLYVPFYYLANLFTRAVHRGSPSGSRGEELPSPAYQRIKLLRPSDVSYRVVQCAIMSSTLTNPSGGYVADHTGGLNLLYPLTAISGILCLTLWLLSTSVSMIVAFACLYGIFFSLIYACIKLAGVTPSVTVRLSPTDKVGARLGAFSIWSTIGVFTGTPIGGAFVRRGTPEEYQHLIIFTGMCLTASAVLQFATRILCDRDLRKKW</sequence>
<keyword evidence="6" id="KW-1185">Reference proteome</keyword>
<name>A0AAI9V5K9_9PEZI</name>
<dbReference type="Proteomes" id="UP001239213">
    <property type="component" value="Unassembled WGS sequence"/>
</dbReference>
<feature type="transmembrane region" description="Helical" evidence="4">
    <location>
        <begin position="28"/>
        <end position="48"/>
    </location>
</feature>
<comment type="caution">
    <text evidence="5">The sequence shown here is derived from an EMBL/GenBank/DDBJ whole genome shotgun (WGS) entry which is preliminary data.</text>
</comment>
<reference evidence="5" key="1">
    <citation type="submission" date="2016-11" db="EMBL/GenBank/DDBJ databases">
        <title>The genome sequence of Colletotrichum cuscutae.</title>
        <authorList>
            <person name="Baroncelli R."/>
        </authorList>
    </citation>
    <scope>NUCLEOTIDE SEQUENCE</scope>
    <source>
        <strain evidence="5">IMI 304802</strain>
    </source>
</reference>
<dbReference type="AlphaFoldDB" id="A0AAI9V5K9"/>
<feature type="transmembrane region" description="Helical" evidence="4">
    <location>
        <begin position="191"/>
        <end position="211"/>
    </location>
</feature>
<dbReference type="Pfam" id="PF07690">
    <property type="entry name" value="MFS_1"/>
    <property type="match status" value="1"/>
</dbReference>
<evidence type="ECO:0008006" key="7">
    <source>
        <dbReference type="Google" id="ProtNLM"/>
    </source>
</evidence>